<keyword evidence="10 14" id="KW-0012">Acyltransferase</keyword>
<dbReference type="InterPro" id="IPR017568">
    <property type="entry name" value="3-oxoacyl-ACP_synth-2"/>
</dbReference>
<evidence type="ECO:0000256" key="10">
    <source>
        <dbReference type="ARBA" id="ARBA00023315"/>
    </source>
</evidence>
<comment type="catalytic activity">
    <reaction evidence="13 14">
        <text>a fatty acyl-[ACP] + malonyl-[ACP] + H(+) = a 3-oxoacyl-[ACP] + holo-[ACP] + CO2</text>
        <dbReference type="Rhea" id="RHEA:22836"/>
        <dbReference type="Rhea" id="RHEA-COMP:9623"/>
        <dbReference type="Rhea" id="RHEA-COMP:9685"/>
        <dbReference type="Rhea" id="RHEA-COMP:9916"/>
        <dbReference type="Rhea" id="RHEA-COMP:14125"/>
        <dbReference type="ChEBI" id="CHEBI:15378"/>
        <dbReference type="ChEBI" id="CHEBI:16526"/>
        <dbReference type="ChEBI" id="CHEBI:64479"/>
        <dbReference type="ChEBI" id="CHEBI:78449"/>
        <dbReference type="ChEBI" id="CHEBI:78776"/>
        <dbReference type="ChEBI" id="CHEBI:138651"/>
    </reaction>
</comment>
<evidence type="ECO:0000256" key="5">
    <source>
        <dbReference type="ARBA" id="ARBA00022516"/>
    </source>
</evidence>
<comment type="function">
    <text evidence="11 14">Involved in the type II fatty acid elongation cycle. Catalyzes the elongation of a wide range of acyl-ACP by the addition of two carbons from malonyl-ACP to an acyl acceptor. Can efficiently catalyze the conversion of palmitoleoyl-ACP (cis-hexadec-9-enoyl-ACP) to cis-vaccenoyl-ACP (cis-octadec-11-enoyl-ACP), an essential step in the thermal regulation of fatty acid composition.</text>
</comment>
<keyword evidence="5 14" id="KW-0444">Lipid biosynthesis</keyword>
<dbReference type="PROSITE" id="PS52004">
    <property type="entry name" value="KS3_2"/>
    <property type="match status" value="1"/>
</dbReference>
<comment type="caution">
    <text evidence="17">The sequence shown here is derived from an EMBL/GenBank/DDBJ whole genome shotgun (WGS) entry which is preliminary data.</text>
</comment>
<keyword evidence="6 14" id="KW-0808">Transferase</keyword>
<keyword evidence="9 14" id="KW-0275">Fatty acid biosynthesis</keyword>
<evidence type="ECO:0000259" key="16">
    <source>
        <dbReference type="PROSITE" id="PS52004"/>
    </source>
</evidence>
<dbReference type="SUPFAM" id="SSF53901">
    <property type="entry name" value="Thiolase-like"/>
    <property type="match status" value="2"/>
</dbReference>
<dbReference type="SMART" id="SM00825">
    <property type="entry name" value="PKS_KS"/>
    <property type="match status" value="1"/>
</dbReference>
<dbReference type="Gene3D" id="3.40.47.10">
    <property type="match status" value="1"/>
</dbReference>
<evidence type="ECO:0000256" key="8">
    <source>
        <dbReference type="ARBA" id="ARBA00023098"/>
    </source>
</evidence>
<keyword evidence="7" id="KW-0276">Fatty acid metabolism</keyword>
<accession>A0ABS6YZ39</accession>
<evidence type="ECO:0000256" key="7">
    <source>
        <dbReference type="ARBA" id="ARBA00022832"/>
    </source>
</evidence>
<dbReference type="NCBIfam" id="TIGR03150">
    <property type="entry name" value="fabF"/>
    <property type="match status" value="1"/>
</dbReference>
<dbReference type="InterPro" id="IPR014031">
    <property type="entry name" value="Ketoacyl_synth_C"/>
</dbReference>
<dbReference type="EMBL" id="WTFF01000001">
    <property type="protein sequence ID" value="MBW5480399.1"/>
    <property type="molecule type" value="Genomic_DNA"/>
</dbReference>
<evidence type="ECO:0000256" key="2">
    <source>
        <dbReference type="ARBA" id="ARBA00008467"/>
    </source>
</evidence>
<protein>
    <recommendedName>
        <fullName evidence="4 14">3-oxoacyl-[acyl-carrier-protein] synthase 2</fullName>
        <ecNumber evidence="3 14">2.3.1.179</ecNumber>
    </recommendedName>
</protein>
<sequence>MPNPSDSGAGRRRVVITGAGVVTALGNTVEDLWAALVAGRSGIGPITRFDASDLPTRIAAEVVDFDPLQYMSRRESRRMDHFGRYAVAASVQAMEQSGLRTTQETAHRLGVLIGSGYGANIAGIAAVERMLERGPKSINSNYAIGGAPDNPAGEVAMRFGAEGPTGAIITACATGTTCVGEAVHMIRSGRVDAVVAGGADDPISRLDVAAMANLRALSRRNDEPHKASRPFDRARDGFVFGAGAGIVVVEEAEHALRRSAPILAEVVGYGATTDAYHSTAPHPEGLGARRALTAALEDGGLRPEDIDYINAHGTSTLLNDRTEVEAIRAVFGEHATCIPISSIKSMIGHLIAGAGTVELIATMQAMAHGIVPPTLNCDDPEDEELNFVPGTAQEHAVRTAVSNSFGFGGHNAVLAVRRWEG</sequence>
<evidence type="ECO:0000256" key="13">
    <source>
        <dbReference type="ARBA" id="ARBA00047659"/>
    </source>
</evidence>
<dbReference type="GO" id="GO:0004315">
    <property type="term" value="F:3-oxoacyl-[acyl-carrier-protein] synthase activity"/>
    <property type="evidence" value="ECO:0007669"/>
    <property type="project" value="UniProtKB-EC"/>
</dbReference>
<dbReference type="Proteomes" id="UP000812013">
    <property type="component" value="Unassembled WGS sequence"/>
</dbReference>
<evidence type="ECO:0000256" key="6">
    <source>
        <dbReference type="ARBA" id="ARBA00022679"/>
    </source>
</evidence>
<comment type="similarity">
    <text evidence="2 14 15">Belongs to the thiolase-like superfamily. Beta-ketoacyl-ACP synthases family.</text>
</comment>
<comment type="catalytic activity">
    <reaction evidence="12 14">
        <text>(9Z)-hexadecenoyl-[ACP] + malonyl-[ACP] + H(+) = 3-oxo-(11Z)-octadecenoyl-[ACP] + holo-[ACP] + CO2</text>
        <dbReference type="Rhea" id="RHEA:55040"/>
        <dbReference type="Rhea" id="RHEA-COMP:9623"/>
        <dbReference type="Rhea" id="RHEA-COMP:9685"/>
        <dbReference type="Rhea" id="RHEA-COMP:10800"/>
        <dbReference type="Rhea" id="RHEA-COMP:14074"/>
        <dbReference type="ChEBI" id="CHEBI:15378"/>
        <dbReference type="ChEBI" id="CHEBI:16526"/>
        <dbReference type="ChEBI" id="CHEBI:64479"/>
        <dbReference type="ChEBI" id="CHEBI:78449"/>
        <dbReference type="ChEBI" id="CHEBI:83989"/>
        <dbReference type="ChEBI" id="CHEBI:138538"/>
        <dbReference type="EC" id="2.3.1.179"/>
    </reaction>
</comment>
<gene>
    <name evidence="17" type="primary">fabF</name>
    <name evidence="17" type="ORF">GPJ59_00420</name>
</gene>
<evidence type="ECO:0000256" key="4">
    <source>
        <dbReference type="ARBA" id="ARBA00014657"/>
    </source>
</evidence>
<feature type="domain" description="Ketosynthase family 3 (KS3)" evidence="16">
    <location>
        <begin position="11"/>
        <end position="418"/>
    </location>
</feature>
<dbReference type="InterPro" id="IPR020841">
    <property type="entry name" value="PKS_Beta-ketoAc_synthase_dom"/>
</dbReference>
<evidence type="ECO:0000256" key="9">
    <source>
        <dbReference type="ARBA" id="ARBA00023160"/>
    </source>
</evidence>
<evidence type="ECO:0000256" key="15">
    <source>
        <dbReference type="RuleBase" id="RU003694"/>
    </source>
</evidence>
<dbReference type="PIRSF" id="PIRSF000447">
    <property type="entry name" value="KAS_II"/>
    <property type="match status" value="1"/>
</dbReference>
<dbReference type="InterPro" id="IPR016039">
    <property type="entry name" value="Thiolase-like"/>
</dbReference>
<dbReference type="NCBIfam" id="NF005589">
    <property type="entry name" value="PRK07314.1"/>
    <property type="match status" value="1"/>
</dbReference>
<organism evidence="17 18">
    <name type="scientific">Streptomyces bambusae</name>
    <dbReference type="NCBI Taxonomy" id="1550616"/>
    <lineage>
        <taxon>Bacteria</taxon>
        <taxon>Bacillati</taxon>
        <taxon>Actinomycetota</taxon>
        <taxon>Actinomycetes</taxon>
        <taxon>Kitasatosporales</taxon>
        <taxon>Streptomycetaceae</taxon>
        <taxon>Streptomyces</taxon>
    </lineage>
</organism>
<evidence type="ECO:0000256" key="14">
    <source>
        <dbReference type="PIRNR" id="PIRNR000447"/>
    </source>
</evidence>
<reference evidence="17 18" key="1">
    <citation type="submission" date="2019-12" db="EMBL/GenBank/DDBJ databases">
        <title>Genome sequence of Streptomyces bambusae.</title>
        <authorList>
            <person name="Bansal K."/>
            <person name="Choksket S."/>
            <person name="Korpole S."/>
            <person name="Patil P.B."/>
        </authorList>
    </citation>
    <scope>NUCLEOTIDE SEQUENCE [LARGE SCALE GENOMIC DNA]</scope>
    <source>
        <strain evidence="17 18">SK60</strain>
    </source>
</reference>
<dbReference type="Pfam" id="PF00109">
    <property type="entry name" value="ketoacyl-synt"/>
    <property type="match status" value="1"/>
</dbReference>
<keyword evidence="18" id="KW-1185">Reference proteome</keyword>
<dbReference type="RefSeq" id="WP_219664095.1">
    <property type="nucleotide sequence ID" value="NZ_WTFF01000001.1"/>
</dbReference>
<evidence type="ECO:0000256" key="1">
    <source>
        <dbReference type="ARBA" id="ARBA00005194"/>
    </source>
</evidence>
<evidence type="ECO:0000256" key="11">
    <source>
        <dbReference type="ARBA" id="ARBA00024006"/>
    </source>
</evidence>
<comment type="pathway">
    <text evidence="1 14">Lipid metabolism; fatty acid biosynthesis.</text>
</comment>
<dbReference type="InterPro" id="IPR014030">
    <property type="entry name" value="Ketoacyl_synth_N"/>
</dbReference>
<evidence type="ECO:0000313" key="17">
    <source>
        <dbReference type="EMBL" id="MBW5480399.1"/>
    </source>
</evidence>
<dbReference type="InterPro" id="IPR000794">
    <property type="entry name" value="Beta-ketoacyl_synthase"/>
</dbReference>
<name>A0ABS6YZ39_9ACTN</name>
<evidence type="ECO:0000313" key="18">
    <source>
        <dbReference type="Proteomes" id="UP000812013"/>
    </source>
</evidence>
<dbReference type="InterPro" id="IPR018201">
    <property type="entry name" value="Ketoacyl_synth_AS"/>
</dbReference>
<dbReference type="PANTHER" id="PTHR11712:SF336">
    <property type="entry name" value="3-OXOACYL-[ACYL-CARRIER-PROTEIN] SYNTHASE, MITOCHONDRIAL"/>
    <property type="match status" value="1"/>
</dbReference>
<dbReference type="EC" id="2.3.1.179" evidence="3 14"/>
<dbReference type="CDD" id="cd00834">
    <property type="entry name" value="KAS_I_II"/>
    <property type="match status" value="1"/>
</dbReference>
<evidence type="ECO:0000256" key="3">
    <source>
        <dbReference type="ARBA" id="ARBA00012356"/>
    </source>
</evidence>
<dbReference type="PANTHER" id="PTHR11712">
    <property type="entry name" value="POLYKETIDE SYNTHASE-RELATED"/>
    <property type="match status" value="1"/>
</dbReference>
<dbReference type="PROSITE" id="PS00606">
    <property type="entry name" value="KS3_1"/>
    <property type="match status" value="1"/>
</dbReference>
<keyword evidence="8" id="KW-0443">Lipid metabolism</keyword>
<dbReference type="Pfam" id="PF02801">
    <property type="entry name" value="Ketoacyl-synt_C"/>
    <property type="match status" value="1"/>
</dbReference>
<evidence type="ECO:0000256" key="12">
    <source>
        <dbReference type="ARBA" id="ARBA00047318"/>
    </source>
</evidence>
<proteinExistence type="inferred from homology"/>